<dbReference type="EMBL" id="CAJVCH010079695">
    <property type="protein sequence ID" value="CAG7721456.1"/>
    <property type="molecule type" value="Genomic_DNA"/>
</dbReference>
<name>A0A8J2NPY1_9HEXA</name>
<sequence length="36" mass="3839">QVNFSGTSGQVCFQAGKETCVEIALFALNVYPNVFG</sequence>
<dbReference type="AlphaFoldDB" id="A0A8J2NPY1"/>
<dbReference type="Proteomes" id="UP000708208">
    <property type="component" value="Unassembled WGS sequence"/>
</dbReference>
<feature type="non-terminal residue" evidence="1">
    <location>
        <position position="1"/>
    </location>
</feature>
<comment type="caution">
    <text evidence="1">The sequence shown here is derived from an EMBL/GenBank/DDBJ whole genome shotgun (WGS) entry which is preliminary data.</text>
</comment>
<reference evidence="1" key="1">
    <citation type="submission" date="2021-06" db="EMBL/GenBank/DDBJ databases">
        <authorList>
            <person name="Hodson N. C."/>
            <person name="Mongue J. A."/>
            <person name="Jaron S. K."/>
        </authorList>
    </citation>
    <scope>NUCLEOTIDE SEQUENCE</scope>
</reference>
<evidence type="ECO:0000313" key="1">
    <source>
        <dbReference type="EMBL" id="CAG7721456.1"/>
    </source>
</evidence>
<evidence type="ECO:0000313" key="2">
    <source>
        <dbReference type="Proteomes" id="UP000708208"/>
    </source>
</evidence>
<gene>
    <name evidence="1" type="ORF">AFUS01_LOCUS10670</name>
</gene>
<protein>
    <submittedName>
        <fullName evidence="1">Uncharacterized protein</fullName>
    </submittedName>
</protein>
<keyword evidence="2" id="KW-1185">Reference proteome</keyword>
<proteinExistence type="predicted"/>
<organism evidence="1 2">
    <name type="scientific">Allacma fusca</name>
    <dbReference type="NCBI Taxonomy" id="39272"/>
    <lineage>
        <taxon>Eukaryota</taxon>
        <taxon>Metazoa</taxon>
        <taxon>Ecdysozoa</taxon>
        <taxon>Arthropoda</taxon>
        <taxon>Hexapoda</taxon>
        <taxon>Collembola</taxon>
        <taxon>Symphypleona</taxon>
        <taxon>Sminthuridae</taxon>
        <taxon>Allacma</taxon>
    </lineage>
</organism>
<accession>A0A8J2NPY1</accession>